<dbReference type="AlphaFoldDB" id="K1SK54"/>
<sequence length="94" mass="11219">MNEFQKDYLLKRQDYGVLYPYVMEETVTDIHWNGRQLWIDDLEKGRYMAPEVLSESFANRFSMLLSNLSNKAFNRDNPVMEVETEELRVCLVHP</sequence>
<dbReference type="Gene3D" id="3.30.450.370">
    <property type="match status" value="1"/>
</dbReference>
<evidence type="ECO:0000313" key="1">
    <source>
        <dbReference type="EMBL" id="EKC57973.1"/>
    </source>
</evidence>
<reference evidence="1" key="1">
    <citation type="journal article" date="2013" name="Environ. Microbiol.">
        <title>Microbiota from the distal guts of lean and obese adolescents exhibit partial functional redundancy besides clear differences in community structure.</title>
        <authorList>
            <person name="Ferrer M."/>
            <person name="Ruiz A."/>
            <person name="Lanza F."/>
            <person name="Haange S.B."/>
            <person name="Oberbach A."/>
            <person name="Till H."/>
            <person name="Bargiela R."/>
            <person name="Campoy C."/>
            <person name="Segura M.T."/>
            <person name="Richter M."/>
            <person name="von Bergen M."/>
            <person name="Seifert J."/>
            <person name="Suarez A."/>
        </authorList>
    </citation>
    <scope>NUCLEOTIDE SEQUENCE</scope>
</reference>
<protein>
    <submittedName>
        <fullName evidence="1">Type II/IV secretion system protein</fullName>
    </submittedName>
</protein>
<name>K1SK54_9ZZZZ</name>
<gene>
    <name evidence="1" type="ORF">LEA_14095</name>
</gene>
<organism evidence="1">
    <name type="scientific">human gut metagenome</name>
    <dbReference type="NCBI Taxonomy" id="408170"/>
    <lineage>
        <taxon>unclassified sequences</taxon>
        <taxon>metagenomes</taxon>
        <taxon>organismal metagenomes</taxon>
    </lineage>
</organism>
<feature type="non-terminal residue" evidence="1">
    <location>
        <position position="94"/>
    </location>
</feature>
<accession>K1SK54</accession>
<dbReference type="EMBL" id="AJWY01009572">
    <property type="protein sequence ID" value="EKC57973.1"/>
    <property type="molecule type" value="Genomic_DNA"/>
</dbReference>
<proteinExistence type="predicted"/>
<comment type="caution">
    <text evidence="1">The sequence shown here is derived from an EMBL/GenBank/DDBJ whole genome shotgun (WGS) entry which is preliminary data.</text>
</comment>